<protein>
    <submittedName>
        <fullName evidence="2">Uncharacterized protein</fullName>
    </submittedName>
</protein>
<proteinExistence type="predicted"/>
<dbReference type="AlphaFoldDB" id="A0A9Q8SGZ6"/>
<dbReference type="RefSeq" id="XP_049138559.1">
    <property type="nucleotide sequence ID" value="XM_049281416.1"/>
</dbReference>
<dbReference type="EMBL" id="CP019474">
    <property type="protein sequence ID" value="UQC76918.1"/>
    <property type="molecule type" value="Genomic_DNA"/>
</dbReference>
<feature type="region of interest" description="Disordered" evidence="1">
    <location>
        <begin position="78"/>
        <end position="98"/>
    </location>
</feature>
<dbReference type="GeneID" id="73336426"/>
<evidence type="ECO:0000256" key="1">
    <source>
        <dbReference type="SAM" id="MobiDB-lite"/>
    </source>
</evidence>
<organism evidence="2 3">
    <name type="scientific">Colletotrichum lupini</name>
    <dbReference type="NCBI Taxonomy" id="145971"/>
    <lineage>
        <taxon>Eukaryota</taxon>
        <taxon>Fungi</taxon>
        <taxon>Dikarya</taxon>
        <taxon>Ascomycota</taxon>
        <taxon>Pezizomycotina</taxon>
        <taxon>Sordariomycetes</taxon>
        <taxon>Hypocreomycetidae</taxon>
        <taxon>Glomerellales</taxon>
        <taxon>Glomerellaceae</taxon>
        <taxon>Colletotrichum</taxon>
        <taxon>Colletotrichum acutatum species complex</taxon>
    </lineage>
</organism>
<sequence>MLLPRFEIQHPVVASKLALSAMQEWFLTIPKYQDKERAHTPEARLNVEPWRGWLSAQGASSLLEAAWSSRGKINSIRSESGRVSTRLDPRRPTPHEISPTSLERNMVHVLRAFRAELGAGHGHEGAKDQLGGAVRAVDQVGRKGATGALRVKEGLLVNGLDDPRHFSFRDRVLPSLDDGRPAFREIVSFPHI</sequence>
<name>A0A9Q8SGZ6_9PEZI</name>
<feature type="compositionally biased region" description="Basic and acidic residues" evidence="1">
    <location>
        <begin position="85"/>
        <end position="94"/>
    </location>
</feature>
<dbReference type="Proteomes" id="UP000830671">
    <property type="component" value="Chromosome 2"/>
</dbReference>
<keyword evidence="3" id="KW-1185">Reference proteome</keyword>
<gene>
    <name evidence="2" type="ORF">CLUP02_02384</name>
</gene>
<evidence type="ECO:0000313" key="2">
    <source>
        <dbReference type="EMBL" id="UQC76918.1"/>
    </source>
</evidence>
<accession>A0A9Q8SGZ6</accession>
<dbReference type="KEGG" id="clup:CLUP02_02384"/>
<reference evidence="2" key="1">
    <citation type="journal article" date="2021" name="Mol. Plant Microbe Interact.">
        <title>Complete Genome Sequence of the Plant-Pathogenic Fungus Colletotrichum lupini.</title>
        <authorList>
            <person name="Baroncelli R."/>
            <person name="Pensec F."/>
            <person name="Da Lio D."/>
            <person name="Boufleur T."/>
            <person name="Vicente I."/>
            <person name="Sarrocco S."/>
            <person name="Picot A."/>
            <person name="Baraldi E."/>
            <person name="Sukno S."/>
            <person name="Thon M."/>
            <person name="Le Floch G."/>
        </authorList>
    </citation>
    <scope>NUCLEOTIDE SEQUENCE</scope>
    <source>
        <strain evidence="2">IMI 504893</strain>
    </source>
</reference>
<evidence type="ECO:0000313" key="3">
    <source>
        <dbReference type="Proteomes" id="UP000830671"/>
    </source>
</evidence>